<sequence length="2418" mass="275803">MSSDESGLANQGVQLIDSGGSYKKSDYMDYVSHLQSSANQLRYENNVLKTDNANLVAKLDRAVSKNRSGVNVPENATTEEIAEAFRKLNEENCRLKREMERLIRSNTRYKLAMQNRDPSLMPSEDYNKNLVSNSADNGENLCQCEYILNEILETVSYKLETYEKHIWEHRLTTLTNERDEIAVQNISLVDRLAEIEAIIKVDHVLAERFNVPLEGSDEKNQILTLHRKLGFALDVNQQLERRLAFETQLSRSWQSNMHTIVSELRQYLYELSAVIKRTDGCEIFRTIGNKEIVNGVSNDNGKPLGGTGIQGGFRNADRESLKLLRLAKQRIEADTKRLETCNRRIIELENEVASLRVRNHSYIYREGAIDHGIASKEMMKSIMPPPKDNQSDLTVGLVNRLSKCHDHEKDDVQIMKNKNSVFASEVSSVGLDNIGRSSMLANENGLRYNLYRGRIEKLSGWLEDQVVCGHVFNKMKEIRNRRITDAMVIRPIKNDEKGNDCESNKKQIKSLGDDKDLGPMEIYMMQDAERRASQIIRRSGFVPASMDMLLRNNKPFLSLSPEKNMGQKTNSFKDKGDNNSNIVDTWLSSGMSPGDCQLEMPGEYDNWKTQRMLEMLAPDIRIRKNLLNESLNRIKPIPLENKENDNIEDVDENILAKNTECLFAPPLVMPSIKPNSSSRKTVSPSVKSPAKKPHSPVRIGIDMNEIAKVVVKQVNNNFESTFNDNKNEIGKMIDSLSDQIRILEDKTNKLMEESNSPKHCEMEKLKEIEEIVKGIKKNNDEKLILKQPQPPIVALKSEVIAQPPVLKPSLKNIATQKQHEKVIVKFSQYFLLFKKKILNSYSKLSLAFKDMEPNLDNEVTIQNFIRFLKKNKIPGSEVDHNKLFDELMEQNKVITKLSLYKKLHPIYEDCSEVKLTDFVKVLDELYEGCELPLLVSTFKNTILSKSTFVKFGQDQLGLSSLSMNKIWDNYMELTGDNDSNSEQLVRMIMDIRKELGIDEVEEKDINDKELETQCKKEIKTETNNSDNNNTNDNINIGNEVNNDLQVDITLNKVDSKIELEGAKIYTNKSDSREYKRLDSIREEKSHSQSLLSSLSSSRSSLSSVSSVSGSASDSSSVLSPSLEKNKDDIKTLDSNRDVKLNSDKNLNSNSNSSSNSHSNSVSSSDSDSDSDSGSNIKSKEEIKPLKSGNEIDSDDNTSSESENNSEISKNKESRKNSIVSLDESKNDNIGDVTNRKIGLKEEERKESLLSQSSSSSLSSSLSPLHEEELINEQNESSEIEKLIMQDPEKRAIYMNLNPETENLPLEDRLRKRIIEVYGTVGNGYKVMCGGDVKKMASISDFGDFIEGLNIYLSFSESKEFYNKIVNKKDNGLTVGLLYSFVYNLPQTTADPEIIFKHLKEIYGGVNEAFKLDNVYDQDTMNLDDFVRICKDSGYSNKSLGKLYGEMTGNVEGGLVEVQDVIQCIEGHITPKEVYKDESYRNSQWALWRVTPCRKLSLNPSIRKSEIDTVVDSLLSNMKVFKNIGKEELYNIVDTYFMREKLQSSSQIMNKNEDGYSLSVIITGGVDSIESLWYGENIIESYKAGDLLGLEMIEKKPSTKMLRTNSETILWKLTPEIWEKKVKTKTEELKDNFISIKDYYENDKIFSKLSNPKRKELLDNTTFTRYPSKTCIFKQGELAKDFMLVFDGSVSLKVDGDYSMIPENYRDKTPGTSIGDKYLFNELEYPYSCYCSSKSENVIIATISGSVINSILNEEVKKELVELESKYEKKFPIPVQSNVRFPDLKIVPKAGNMSPKVKIDKIKTNIEDSGNKNKSDDEKVDLENSKSEVSEDNDSNNNSKDENNIEEKSLNIKNINLEYLKSDIQSRILRKHMSLYECFNYIYEEYVSKENKEKFKNNPPISLFNEECQPSKEYIKKWPKYDKLFIGNWVDMDAFAEYVSEYLHINATFTDLTKIFEGLSEPLTDRLYIGTFYRNFEKISELSLRDFNRRLVEIDGGVYNTFTKLGGVVPGGSVSTDTFIVIGGRAGFTRPEATELFLKQLDILKSKTVSLSTLVKLVSSEITIKEAKELESSYGLFNMAQDYFGGGGETVSKLLCNSDGNIDYSKFKTKFENIVCEDEKLLSEIVKDENNMRLLDSFDYLEPIAVLNTNQRLWLLSLLEKKYVKKGNKFLNQGDPNAPLVMVYKGVVSIMQTGFFGYESKLEEIKIENKVRLYGWKEYYSSKQAIEVSLVAEKDSVVYLLSRKETDQLIEMINDRVEKIQNIYLILLKTPNIRDWPTNVLEIFSCCLKVEIYNNQDVILEMGPCNSKELKFYIIVKGEVSIQGIPIGDMEEISDYNIGKNRYFGEWSIINNFDERTSTVISNCDNTCLLSIPKSDFKRVLSLIGDYALHRFQDYGLQLYHFSPKHSKKFNSKIKVNPN</sequence>
<keyword evidence="5" id="KW-1185">Reference proteome</keyword>
<dbReference type="GO" id="GO:0005952">
    <property type="term" value="C:cAMP-dependent protein kinase complex"/>
    <property type="evidence" value="ECO:0007669"/>
    <property type="project" value="InterPro"/>
</dbReference>
<evidence type="ECO:0000256" key="2">
    <source>
        <dbReference type="SAM" id="MobiDB-lite"/>
    </source>
</evidence>
<protein>
    <submittedName>
        <fullName evidence="4">Reticulocyte-binding 2 A</fullName>
    </submittedName>
</protein>
<organism evidence="4 5">
    <name type="scientific">Cryptosporidium xiaoi</name>
    <dbReference type="NCBI Taxonomy" id="659607"/>
    <lineage>
        <taxon>Eukaryota</taxon>
        <taxon>Sar</taxon>
        <taxon>Alveolata</taxon>
        <taxon>Apicomplexa</taxon>
        <taxon>Conoidasida</taxon>
        <taxon>Coccidia</taxon>
        <taxon>Eucoccidiorida</taxon>
        <taxon>Eimeriorina</taxon>
        <taxon>Cryptosporidiidae</taxon>
        <taxon>Cryptosporidium</taxon>
    </lineage>
</organism>
<name>A0AAV9Y0V1_9CRYT</name>
<feature type="region of interest" description="Disordered" evidence="2">
    <location>
        <begin position="559"/>
        <end position="579"/>
    </location>
</feature>
<evidence type="ECO:0000313" key="5">
    <source>
        <dbReference type="Proteomes" id="UP001311799"/>
    </source>
</evidence>
<dbReference type="PROSITE" id="PS50042">
    <property type="entry name" value="CNMP_BINDING_3"/>
    <property type="match status" value="4"/>
</dbReference>
<feature type="compositionally biased region" description="Low complexity" evidence="2">
    <location>
        <begin position="1198"/>
        <end position="1207"/>
    </location>
</feature>
<comment type="caution">
    <text evidence="4">The sequence shown here is derived from an EMBL/GenBank/DDBJ whole genome shotgun (WGS) entry which is preliminary data.</text>
</comment>
<reference evidence="4 5" key="1">
    <citation type="submission" date="2023-10" db="EMBL/GenBank/DDBJ databases">
        <title>Comparative genomics analysis reveals potential genetic determinants of host preference in Cryptosporidium xiaoi.</title>
        <authorList>
            <person name="Xiao L."/>
            <person name="Li J."/>
        </authorList>
    </citation>
    <scope>NUCLEOTIDE SEQUENCE [LARGE SCALE GENOMIC DNA]</scope>
    <source>
        <strain evidence="4 5">52996</strain>
    </source>
</reference>
<gene>
    <name evidence="4" type="ORF">RS030_142192</name>
</gene>
<dbReference type="InterPro" id="IPR018490">
    <property type="entry name" value="cNMP-bd_dom_sf"/>
</dbReference>
<feature type="coiled-coil region" evidence="1">
    <location>
        <begin position="331"/>
        <end position="358"/>
    </location>
</feature>
<dbReference type="GO" id="GO:0005829">
    <property type="term" value="C:cytosol"/>
    <property type="evidence" value="ECO:0007669"/>
    <property type="project" value="TreeGrafter"/>
</dbReference>
<keyword evidence="1" id="KW-0175">Coiled coil</keyword>
<evidence type="ECO:0000259" key="3">
    <source>
        <dbReference type="PROSITE" id="PS50042"/>
    </source>
</evidence>
<feature type="domain" description="Cyclic nucleotide-binding" evidence="3">
    <location>
        <begin position="1644"/>
        <end position="1751"/>
    </location>
</feature>
<feature type="region of interest" description="Disordered" evidence="2">
    <location>
        <begin position="1091"/>
        <end position="1278"/>
    </location>
</feature>
<feature type="coiled-coil region" evidence="1">
    <location>
        <begin position="726"/>
        <end position="753"/>
    </location>
</feature>
<dbReference type="PANTHER" id="PTHR11635">
    <property type="entry name" value="CAMP-DEPENDENT PROTEIN KINASE REGULATORY CHAIN"/>
    <property type="match status" value="1"/>
</dbReference>
<dbReference type="CDD" id="cd00038">
    <property type="entry name" value="CAP_ED"/>
    <property type="match status" value="2"/>
</dbReference>
<proteinExistence type="predicted"/>
<feature type="compositionally biased region" description="Basic and acidic residues" evidence="2">
    <location>
        <begin position="1801"/>
        <end position="1828"/>
    </location>
</feature>
<dbReference type="SUPFAM" id="SSF51206">
    <property type="entry name" value="cAMP-binding domain-like"/>
    <property type="match status" value="4"/>
</dbReference>
<dbReference type="GO" id="GO:0034236">
    <property type="term" value="F:protein kinase A catalytic subunit binding"/>
    <property type="evidence" value="ECO:0007669"/>
    <property type="project" value="TreeGrafter"/>
</dbReference>
<dbReference type="InterPro" id="IPR014710">
    <property type="entry name" value="RmlC-like_jellyroll"/>
</dbReference>
<accession>A0AAV9Y0V1</accession>
<dbReference type="InterPro" id="IPR050503">
    <property type="entry name" value="cAMP-dep_PK_reg_su-like"/>
</dbReference>
<dbReference type="PANTHER" id="PTHR11635:SF152">
    <property type="entry name" value="CAMP-DEPENDENT PROTEIN KINASE TYPE I REGULATORY SUBUNIT-RELATED"/>
    <property type="match status" value="1"/>
</dbReference>
<feature type="compositionally biased region" description="Low complexity" evidence="2">
    <location>
        <begin position="1143"/>
        <end position="1175"/>
    </location>
</feature>
<feature type="region of interest" description="Disordered" evidence="2">
    <location>
        <begin position="672"/>
        <end position="697"/>
    </location>
</feature>
<dbReference type="SMART" id="SM00100">
    <property type="entry name" value="cNMP"/>
    <property type="match status" value="2"/>
</dbReference>
<feature type="compositionally biased region" description="Low complexity" evidence="2">
    <location>
        <begin position="1248"/>
        <end position="1263"/>
    </location>
</feature>
<dbReference type="Proteomes" id="UP001311799">
    <property type="component" value="Unassembled WGS sequence"/>
</dbReference>
<evidence type="ECO:0000313" key="4">
    <source>
        <dbReference type="EMBL" id="KAK6590603.1"/>
    </source>
</evidence>
<feature type="region of interest" description="Disordered" evidence="2">
    <location>
        <begin position="1018"/>
        <end position="1038"/>
    </location>
</feature>
<feature type="region of interest" description="Disordered" evidence="2">
    <location>
        <begin position="1801"/>
        <end position="1844"/>
    </location>
</feature>
<feature type="domain" description="Cyclic nucleotide-binding" evidence="3">
    <location>
        <begin position="2311"/>
        <end position="2397"/>
    </location>
</feature>
<feature type="domain" description="Cyclic nucleotide-binding" evidence="3">
    <location>
        <begin position="2142"/>
        <end position="2249"/>
    </location>
</feature>
<feature type="domain" description="Cyclic nucleotide-binding" evidence="3">
    <location>
        <begin position="1519"/>
        <end position="1588"/>
    </location>
</feature>
<dbReference type="EMBL" id="JAWDEY010000005">
    <property type="protein sequence ID" value="KAK6590603.1"/>
    <property type="molecule type" value="Genomic_DNA"/>
</dbReference>
<feature type="compositionally biased region" description="Polar residues" evidence="2">
    <location>
        <begin position="673"/>
        <end position="686"/>
    </location>
</feature>
<feature type="compositionally biased region" description="Basic and acidic residues" evidence="2">
    <location>
        <begin position="1238"/>
        <end position="1247"/>
    </location>
</feature>
<feature type="compositionally biased region" description="Low complexity" evidence="2">
    <location>
        <begin position="1091"/>
        <end position="1122"/>
    </location>
</feature>
<dbReference type="GO" id="GO:0030552">
    <property type="term" value="F:cAMP binding"/>
    <property type="evidence" value="ECO:0007669"/>
    <property type="project" value="TreeGrafter"/>
</dbReference>
<feature type="compositionally biased region" description="Low complexity" evidence="2">
    <location>
        <begin position="1021"/>
        <end position="1038"/>
    </location>
</feature>
<dbReference type="GO" id="GO:0004862">
    <property type="term" value="F:cAMP-dependent protein kinase inhibitor activity"/>
    <property type="evidence" value="ECO:0007669"/>
    <property type="project" value="TreeGrafter"/>
</dbReference>
<dbReference type="Gene3D" id="2.60.120.10">
    <property type="entry name" value="Jelly Rolls"/>
    <property type="match status" value="4"/>
</dbReference>
<feature type="compositionally biased region" description="Basic and acidic residues" evidence="2">
    <location>
        <begin position="1123"/>
        <end position="1142"/>
    </location>
</feature>
<dbReference type="InterPro" id="IPR000595">
    <property type="entry name" value="cNMP-bd_dom"/>
</dbReference>
<evidence type="ECO:0000256" key="1">
    <source>
        <dbReference type="SAM" id="Coils"/>
    </source>
</evidence>